<accession>A0A2H0UVJ5</accession>
<dbReference type="EMBL" id="PFAV01000072">
    <property type="protein sequence ID" value="PIR90852.1"/>
    <property type="molecule type" value="Genomic_DNA"/>
</dbReference>
<evidence type="ECO:0008006" key="3">
    <source>
        <dbReference type="Google" id="ProtNLM"/>
    </source>
</evidence>
<name>A0A2H0UVJ5_9BACT</name>
<organism evidence="1 2">
    <name type="scientific">bacterium (Candidatus Gribaldobacteria) CG10_big_fil_rev_8_21_14_0_10_41_12</name>
    <dbReference type="NCBI Taxonomy" id="2014277"/>
    <lineage>
        <taxon>Bacteria</taxon>
        <taxon>Candidatus Gribaldobacteria</taxon>
    </lineage>
</organism>
<evidence type="ECO:0000313" key="2">
    <source>
        <dbReference type="Proteomes" id="UP000228906"/>
    </source>
</evidence>
<dbReference type="AlphaFoldDB" id="A0A2H0UVJ5"/>
<dbReference type="Proteomes" id="UP000228906">
    <property type="component" value="Unassembled WGS sequence"/>
</dbReference>
<proteinExistence type="predicted"/>
<reference evidence="2" key="1">
    <citation type="submission" date="2017-09" db="EMBL/GenBank/DDBJ databases">
        <title>Depth-based differentiation of microbial function through sediment-hosted aquifers and enrichment of novel symbionts in the deep terrestrial subsurface.</title>
        <authorList>
            <person name="Probst A.J."/>
            <person name="Ladd B."/>
            <person name="Jarett J.K."/>
            <person name="Geller-Mcgrath D.E."/>
            <person name="Sieber C.M.K."/>
            <person name="Emerson J.B."/>
            <person name="Anantharaman K."/>
            <person name="Thomas B.C."/>
            <person name="Malmstrom R."/>
            <person name="Stieglmeier M."/>
            <person name="Klingl A."/>
            <person name="Woyke T."/>
            <person name="Ryan C.M."/>
            <person name="Banfield J.F."/>
        </authorList>
    </citation>
    <scope>NUCLEOTIDE SEQUENCE [LARGE SCALE GENOMIC DNA]</scope>
</reference>
<sequence length="126" mass="15212">MNYNETAEFIRDFKRLLKKFPSLCDDMEITKKFRIELFHIQKIDNQSIFEIENVGNNENLQFFKIKKFQCKSLKGRGSKSGIRVIYAFYCQSRRVDFIEIYFKGEKENENRERIKEYLTSINLSNL</sequence>
<comment type="caution">
    <text evidence="1">The sequence shown here is derived from an EMBL/GenBank/DDBJ whole genome shotgun (WGS) entry which is preliminary data.</text>
</comment>
<evidence type="ECO:0000313" key="1">
    <source>
        <dbReference type="EMBL" id="PIR90852.1"/>
    </source>
</evidence>
<protein>
    <recommendedName>
        <fullName evidence="3">Addiction module toxin RelE</fullName>
    </recommendedName>
</protein>
<gene>
    <name evidence="1" type="ORF">COU03_03860</name>
</gene>